<sequence length="186" mass="20569">MNPGGPCPVLTPVVSCPTDAKPPGMGAWQLQPHGVRRVRERGGDRDGDRDGDEGEDEEEDGDGNGDRNSDRDEEGDEDGNGDEEEDGIGDKDEDEEGDEEEDGMGMGMRMGMGKQMRMGTSEISSWGHLEREWMGSGIKAHVQWDRKDVELLDRVQRIHLDDQRDGAALLGELGLFSLERRSFRVA</sequence>
<protein>
    <submittedName>
        <fullName evidence="2">Uncharacterized protein</fullName>
    </submittedName>
</protein>
<feature type="compositionally biased region" description="Acidic residues" evidence="1">
    <location>
        <begin position="49"/>
        <end position="63"/>
    </location>
</feature>
<evidence type="ECO:0000313" key="2">
    <source>
        <dbReference type="EMBL" id="TRZ19583.1"/>
    </source>
</evidence>
<proteinExistence type="predicted"/>
<gene>
    <name evidence="2" type="ORF">HGM15179_007582</name>
</gene>
<evidence type="ECO:0000256" key="1">
    <source>
        <dbReference type="SAM" id="MobiDB-lite"/>
    </source>
</evidence>
<feature type="compositionally biased region" description="Acidic residues" evidence="1">
    <location>
        <begin position="71"/>
        <end position="103"/>
    </location>
</feature>
<organism evidence="2 3">
    <name type="scientific">Zosterops borbonicus</name>
    <dbReference type="NCBI Taxonomy" id="364589"/>
    <lineage>
        <taxon>Eukaryota</taxon>
        <taxon>Metazoa</taxon>
        <taxon>Chordata</taxon>
        <taxon>Craniata</taxon>
        <taxon>Vertebrata</taxon>
        <taxon>Euteleostomi</taxon>
        <taxon>Archelosauria</taxon>
        <taxon>Archosauria</taxon>
        <taxon>Dinosauria</taxon>
        <taxon>Saurischia</taxon>
        <taxon>Theropoda</taxon>
        <taxon>Coelurosauria</taxon>
        <taxon>Aves</taxon>
        <taxon>Neognathae</taxon>
        <taxon>Neoaves</taxon>
        <taxon>Telluraves</taxon>
        <taxon>Australaves</taxon>
        <taxon>Passeriformes</taxon>
        <taxon>Sylvioidea</taxon>
        <taxon>Zosteropidae</taxon>
        <taxon>Zosterops</taxon>
    </lineage>
</organism>
<dbReference type="AlphaFoldDB" id="A0A8K1GK94"/>
<accession>A0A8K1GK94</accession>
<reference evidence="2" key="1">
    <citation type="submission" date="2019-04" db="EMBL/GenBank/DDBJ databases">
        <title>Genome assembly of Zosterops borbonicus 15179.</title>
        <authorList>
            <person name="Leroy T."/>
            <person name="Anselmetti Y."/>
            <person name="Tilak M.-K."/>
            <person name="Nabholz B."/>
        </authorList>
    </citation>
    <scope>NUCLEOTIDE SEQUENCE</scope>
    <source>
        <strain evidence="2">HGM_15179</strain>
        <tissue evidence="2">Muscle</tissue>
    </source>
</reference>
<comment type="caution">
    <text evidence="2">The sequence shown here is derived from an EMBL/GenBank/DDBJ whole genome shotgun (WGS) entry which is preliminary data.</text>
</comment>
<evidence type="ECO:0000313" key="3">
    <source>
        <dbReference type="Proteomes" id="UP000796761"/>
    </source>
</evidence>
<name>A0A8K1GK94_9PASS</name>
<dbReference type="EMBL" id="SWJQ01000179">
    <property type="protein sequence ID" value="TRZ19583.1"/>
    <property type="molecule type" value="Genomic_DNA"/>
</dbReference>
<keyword evidence="3" id="KW-1185">Reference proteome</keyword>
<feature type="region of interest" description="Disordered" evidence="1">
    <location>
        <begin position="1"/>
        <end position="109"/>
    </location>
</feature>
<dbReference type="Proteomes" id="UP000796761">
    <property type="component" value="Unassembled WGS sequence"/>
</dbReference>